<gene>
    <name evidence="12" type="ORF">FZC76_08605</name>
</gene>
<dbReference type="HAMAP" id="MF_01405">
    <property type="entry name" value="Non_canon_purine_NTPase"/>
    <property type="match status" value="1"/>
</dbReference>
<dbReference type="AlphaFoldDB" id="A0A5D4T479"/>
<dbReference type="FunFam" id="3.90.950.10:FF:000001">
    <property type="entry name" value="dITP/XTP pyrophosphatase"/>
    <property type="match status" value="1"/>
</dbReference>
<organism evidence="12 13">
    <name type="scientific">Sutcliffiella horikoshii</name>
    <dbReference type="NCBI Taxonomy" id="79883"/>
    <lineage>
        <taxon>Bacteria</taxon>
        <taxon>Bacillati</taxon>
        <taxon>Bacillota</taxon>
        <taxon>Bacilli</taxon>
        <taxon>Bacillales</taxon>
        <taxon>Bacillaceae</taxon>
        <taxon>Sutcliffiella</taxon>
    </lineage>
</organism>
<evidence type="ECO:0000256" key="10">
    <source>
        <dbReference type="HAMAP-Rule" id="MF_01405"/>
    </source>
</evidence>
<feature type="binding site" evidence="10">
    <location>
        <begin position="153"/>
        <end position="156"/>
    </location>
    <ligand>
        <name>substrate</name>
    </ligand>
</feature>
<dbReference type="EC" id="3.6.1.66" evidence="10"/>
<dbReference type="Proteomes" id="UP000322524">
    <property type="component" value="Unassembled WGS sequence"/>
</dbReference>
<dbReference type="InterPro" id="IPR002637">
    <property type="entry name" value="RdgB/HAM1"/>
</dbReference>
<dbReference type="PANTHER" id="PTHR11067">
    <property type="entry name" value="INOSINE TRIPHOSPHATE PYROPHOSPHATASE/HAM1 PROTEIN"/>
    <property type="match status" value="1"/>
</dbReference>
<evidence type="ECO:0000313" key="12">
    <source>
        <dbReference type="EMBL" id="TYS68976.1"/>
    </source>
</evidence>
<protein>
    <recommendedName>
        <fullName evidence="10">dITP/XTP pyrophosphatase</fullName>
        <ecNumber evidence="10">3.6.1.66</ecNumber>
    </recommendedName>
    <alternativeName>
        <fullName evidence="10">Non-canonical purine NTP pyrophosphatase</fullName>
    </alternativeName>
    <alternativeName>
        <fullName evidence="10">Non-standard purine NTP pyrophosphatase</fullName>
    </alternativeName>
    <alternativeName>
        <fullName evidence="10">Nucleoside-triphosphate diphosphatase</fullName>
    </alternativeName>
    <alternativeName>
        <fullName evidence="10">Nucleoside-triphosphate pyrophosphatase</fullName>
        <shortName evidence="10">NTPase</shortName>
    </alternativeName>
</protein>
<evidence type="ECO:0000256" key="11">
    <source>
        <dbReference type="RuleBase" id="RU003781"/>
    </source>
</evidence>
<dbReference type="InterPro" id="IPR029001">
    <property type="entry name" value="ITPase-like_fam"/>
</dbReference>
<evidence type="ECO:0000256" key="6">
    <source>
        <dbReference type="ARBA" id="ARBA00022842"/>
    </source>
</evidence>
<feature type="binding site" evidence="10">
    <location>
        <position position="70"/>
    </location>
    <ligand>
        <name>Mg(2+)</name>
        <dbReference type="ChEBI" id="CHEBI:18420"/>
    </ligand>
</feature>
<evidence type="ECO:0000256" key="9">
    <source>
        <dbReference type="ARBA" id="ARBA00052017"/>
    </source>
</evidence>
<evidence type="ECO:0000313" key="13">
    <source>
        <dbReference type="Proteomes" id="UP000322524"/>
    </source>
</evidence>
<dbReference type="Pfam" id="PF01725">
    <property type="entry name" value="Ham1p_like"/>
    <property type="match status" value="1"/>
</dbReference>
<dbReference type="STRING" id="79883.GCA_001636495_01740"/>
<evidence type="ECO:0000256" key="1">
    <source>
        <dbReference type="ARBA" id="ARBA00008023"/>
    </source>
</evidence>
<dbReference type="NCBIfam" id="TIGR00042">
    <property type="entry name" value="RdgB/HAM1 family non-canonical purine NTP pyrophosphatase"/>
    <property type="match status" value="1"/>
</dbReference>
<dbReference type="NCBIfam" id="NF011397">
    <property type="entry name" value="PRK14822.1"/>
    <property type="match status" value="1"/>
</dbReference>
<feature type="binding site" evidence="10">
    <location>
        <position position="176"/>
    </location>
    <ligand>
        <name>substrate</name>
    </ligand>
</feature>
<dbReference type="GO" id="GO:0017111">
    <property type="term" value="F:ribonucleoside triphosphate phosphatase activity"/>
    <property type="evidence" value="ECO:0007669"/>
    <property type="project" value="InterPro"/>
</dbReference>
<comment type="catalytic activity">
    <reaction evidence="10">
        <text>ITP + H2O = IMP + diphosphate + H(+)</text>
        <dbReference type="Rhea" id="RHEA:29399"/>
        <dbReference type="ChEBI" id="CHEBI:15377"/>
        <dbReference type="ChEBI" id="CHEBI:15378"/>
        <dbReference type="ChEBI" id="CHEBI:33019"/>
        <dbReference type="ChEBI" id="CHEBI:58053"/>
        <dbReference type="ChEBI" id="CHEBI:61402"/>
        <dbReference type="EC" id="3.6.1.66"/>
    </reaction>
</comment>
<feature type="binding site" evidence="10">
    <location>
        <begin position="181"/>
        <end position="182"/>
    </location>
    <ligand>
        <name>substrate</name>
    </ligand>
</feature>
<comment type="caution">
    <text evidence="12">The sequence shown here is derived from an EMBL/GenBank/DDBJ whole genome shotgun (WGS) entry which is preliminary data.</text>
</comment>
<evidence type="ECO:0000256" key="8">
    <source>
        <dbReference type="ARBA" id="ARBA00051875"/>
    </source>
</evidence>
<keyword evidence="5 10" id="KW-0378">Hydrolase</keyword>
<keyword evidence="7 10" id="KW-0546">Nucleotide metabolism</keyword>
<dbReference type="OrthoDB" id="9807456at2"/>
<dbReference type="EMBL" id="VTEV01000003">
    <property type="protein sequence ID" value="TYS68976.1"/>
    <property type="molecule type" value="Genomic_DNA"/>
</dbReference>
<dbReference type="GO" id="GO:0005829">
    <property type="term" value="C:cytosol"/>
    <property type="evidence" value="ECO:0007669"/>
    <property type="project" value="TreeGrafter"/>
</dbReference>
<proteinExistence type="inferred from homology"/>
<feature type="binding site" evidence="10">
    <location>
        <position position="41"/>
    </location>
    <ligand>
        <name>Mg(2+)</name>
        <dbReference type="ChEBI" id="CHEBI:18420"/>
    </ligand>
</feature>
<dbReference type="GO" id="GO:0000166">
    <property type="term" value="F:nucleotide binding"/>
    <property type="evidence" value="ECO:0007669"/>
    <property type="project" value="UniProtKB-KW"/>
</dbReference>
<comment type="subunit">
    <text evidence="2 10">Homodimer.</text>
</comment>
<comment type="catalytic activity">
    <reaction evidence="8 10">
        <text>dITP + H2O = dIMP + diphosphate + H(+)</text>
        <dbReference type="Rhea" id="RHEA:28342"/>
        <dbReference type="ChEBI" id="CHEBI:15377"/>
        <dbReference type="ChEBI" id="CHEBI:15378"/>
        <dbReference type="ChEBI" id="CHEBI:33019"/>
        <dbReference type="ChEBI" id="CHEBI:61194"/>
        <dbReference type="ChEBI" id="CHEBI:61382"/>
        <dbReference type="EC" id="3.6.1.66"/>
    </reaction>
</comment>
<accession>A0A5D4T479</accession>
<dbReference type="RefSeq" id="WP_148987819.1">
    <property type="nucleotide sequence ID" value="NZ_VTEV01000003.1"/>
</dbReference>
<dbReference type="Gene3D" id="3.90.950.10">
    <property type="match status" value="1"/>
</dbReference>
<keyword evidence="4 10" id="KW-0547">Nucleotide-binding</keyword>
<comment type="catalytic activity">
    <reaction evidence="9 10">
        <text>XTP + H2O = XMP + diphosphate + H(+)</text>
        <dbReference type="Rhea" id="RHEA:28610"/>
        <dbReference type="ChEBI" id="CHEBI:15377"/>
        <dbReference type="ChEBI" id="CHEBI:15378"/>
        <dbReference type="ChEBI" id="CHEBI:33019"/>
        <dbReference type="ChEBI" id="CHEBI:57464"/>
        <dbReference type="ChEBI" id="CHEBI:61314"/>
        <dbReference type="EC" id="3.6.1.66"/>
    </reaction>
</comment>
<comment type="function">
    <text evidence="10">Pyrophosphatase that catalyzes the hydrolysis of nucleoside triphosphates to their monophosphate derivatives, with a high preference for the non-canonical purine nucleotides XTP (xanthosine triphosphate), dITP (deoxyinosine triphosphate) and ITP. Seems to function as a house-cleaning enzyme that removes non-canonical purine nucleotides from the nucleotide pool, thus preventing their incorporation into DNA/RNA and avoiding chromosomal lesions.</text>
</comment>
<dbReference type="SUPFAM" id="SSF52972">
    <property type="entry name" value="ITPase-like"/>
    <property type="match status" value="1"/>
</dbReference>
<dbReference type="CDD" id="cd00515">
    <property type="entry name" value="HAM1"/>
    <property type="match status" value="1"/>
</dbReference>
<dbReference type="GO" id="GO:0009146">
    <property type="term" value="P:purine nucleoside triphosphate catabolic process"/>
    <property type="evidence" value="ECO:0007669"/>
    <property type="project" value="UniProtKB-UniRule"/>
</dbReference>
<evidence type="ECO:0000256" key="4">
    <source>
        <dbReference type="ARBA" id="ARBA00022741"/>
    </source>
</evidence>
<feature type="active site" description="Proton acceptor" evidence="10">
    <location>
        <position position="70"/>
    </location>
</feature>
<comment type="similarity">
    <text evidence="1 10 11">Belongs to the HAM1 NTPase family.</text>
</comment>
<dbReference type="GO" id="GO:0036220">
    <property type="term" value="F:ITP diphosphatase activity"/>
    <property type="evidence" value="ECO:0007669"/>
    <property type="project" value="UniProtKB-UniRule"/>
</dbReference>
<comment type="cofactor">
    <cofactor evidence="10">
        <name>Mg(2+)</name>
        <dbReference type="ChEBI" id="CHEBI:18420"/>
    </cofactor>
    <text evidence="10">Binds 1 Mg(2+) ion per subunit.</text>
</comment>
<keyword evidence="3 10" id="KW-0479">Metal-binding</keyword>
<dbReference type="GO" id="GO:0036222">
    <property type="term" value="F:XTP diphosphatase activity"/>
    <property type="evidence" value="ECO:0007669"/>
    <property type="project" value="UniProtKB-UniRule"/>
</dbReference>
<sequence>MTEIIIATNNPGKVKDFQVILEPKGFKVKSLADFPEIPDVEETGITFEENALLKAEAVSAHLGKIVLADDSGLEVDALNGEPGVYSARYAGMDKDDKKNIQKVLEGMEGVSDEKRTARFVCVLAVVDPSGEKFTVRGTCEGTIAREPIGENGFGYDPIFYVKEKQRTMAQLSKVEKSEISHRGNAIKELTNQWELLSRKN</sequence>
<evidence type="ECO:0000256" key="2">
    <source>
        <dbReference type="ARBA" id="ARBA00011738"/>
    </source>
</evidence>
<dbReference type="GO" id="GO:0009117">
    <property type="term" value="P:nucleotide metabolic process"/>
    <property type="evidence" value="ECO:0007669"/>
    <property type="project" value="UniProtKB-KW"/>
</dbReference>
<dbReference type="PANTHER" id="PTHR11067:SF9">
    <property type="entry name" value="INOSINE TRIPHOSPHATE PYROPHOSPHATASE"/>
    <property type="match status" value="1"/>
</dbReference>
<dbReference type="GO" id="GO:0046872">
    <property type="term" value="F:metal ion binding"/>
    <property type="evidence" value="ECO:0007669"/>
    <property type="project" value="UniProtKB-KW"/>
</dbReference>
<name>A0A5D4T479_9BACI</name>
<reference evidence="12 13" key="1">
    <citation type="submission" date="2019-08" db="EMBL/GenBank/DDBJ databases">
        <title>Bacillus genomes from the desert of Cuatro Cienegas, Coahuila.</title>
        <authorList>
            <person name="Olmedo-Alvarez G."/>
        </authorList>
    </citation>
    <scope>NUCLEOTIDE SEQUENCE [LARGE SCALE GENOMIC DNA]</scope>
    <source>
        <strain evidence="12 13">CH28_1T</strain>
    </source>
</reference>
<evidence type="ECO:0000256" key="3">
    <source>
        <dbReference type="ARBA" id="ARBA00022723"/>
    </source>
</evidence>
<keyword evidence="6 10" id="KW-0460">Magnesium</keyword>
<dbReference type="InterPro" id="IPR020922">
    <property type="entry name" value="dITP/XTP_pyrophosphatase"/>
</dbReference>
<feature type="binding site" evidence="10">
    <location>
        <begin position="8"/>
        <end position="13"/>
    </location>
    <ligand>
        <name>substrate</name>
    </ligand>
</feature>
<dbReference type="GO" id="GO:0035870">
    <property type="term" value="F:dITP diphosphatase activity"/>
    <property type="evidence" value="ECO:0007669"/>
    <property type="project" value="UniProtKB-UniRule"/>
</dbReference>
<evidence type="ECO:0000256" key="5">
    <source>
        <dbReference type="ARBA" id="ARBA00022801"/>
    </source>
</evidence>
<evidence type="ECO:0000256" key="7">
    <source>
        <dbReference type="ARBA" id="ARBA00023080"/>
    </source>
</evidence>
<feature type="binding site" evidence="10">
    <location>
        <position position="71"/>
    </location>
    <ligand>
        <name>substrate</name>
    </ligand>
</feature>